<protein>
    <submittedName>
        <fullName evidence="3">RmlC-like cupin domain-containing protein</fullName>
    </submittedName>
</protein>
<feature type="domain" description="DUF985" evidence="2">
    <location>
        <begin position="31"/>
        <end position="216"/>
    </location>
</feature>
<feature type="compositionally biased region" description="Pro residues" evidence="1">
    <location>
        <begin position="11"/>
        <end position="21"/>
    </location>
</feature>
<evidence type="ECO:0000313" key="4">
    <source>
        <dbReference type="Proteomes" id="UP001610446"/>
    </source>
</evidence>
<keyword evidence="4" id="KW-1185">Reference proteome</keyword>
<sequence>MATISRNIKPIFPPTPIPCPSNPSTEPQSTQNLISTLNLSPHPEGGYFVETDRNPLRIANPYHSDCNNVDSINKHNDNTGGTSTDVKNDHPENGDGENGDRTRAASSSIFYLITPRSPRGAFHRNRSRTVHTIHRGRGRYVIIRADRAAREGRKAMIDSFVVGPRIDHGEQLQWIVDGGEYKASYLLPDDDDGGESSGLLISETVVPGFEAADHDFLTLESMNELLTDEQTRELAWLLTDHES</sequence>
<dbReference type="CDD" id="cd06121">
    <property type="entry name" value="cupin_YML079wp"/>
    <property type="match status" value="1"/>
</dbReference>
<comment type="caution">
    <text evidence="3">The sequence shown here is derived from an EMBL/GenBank/DDBJ whole genome shotgun (WGS) entry which is preliminary data.</text>
</comment>
<dbReference type="InterPro" id="IPR009327">
    <property type="entry name" value="Cupin_DUF985"/>
</dbReference>
<dbReference type="Pfam" id="PF06172">
    <property type="entry name" value="Cupin_5"/>
    <property type="match status" value="1"/>
</dbReference>
<accession>A0ABR4JLR0</accession>
<gene>
    <name evidence="3" type="ORF">BJY01DRAFT_257191</name>
</gene>
<feature type="region of interest" description="Disordered" evidence="1">
    <location>
        <begin position="69"/>
        <end position="103"/>
    </location>
</feature>
<feature type="compositionally biased region" description="Basic and acidic residues" evidence="1">
    <location>
        <begin position="86"/>
        <end position="103"/>
    </location>
</feature>
<dbReference type="Gene3D" id="2.60.120.10">
    <property type="entry name" value="Jelly Rolls"/>
    <property type="match status" value="1"/>
</dbReference>
<feature type="region of interest" description="Disordered" evidence="1">
    <location>
        <begin position="1"/>
        <end position="31"/>
    </location>
</feature>
<organism evidence="3 4">
    <name type="scientific">Aspergillus pseudoustus</name>
    <dbReference type="NCBI Taxonomy" id="1810923"/>
    <lineage>
        <taxon>Eukaryota</taxon>
        <taxon>Fungi</taxon>
        <taxon>Dikarya</taxon>
        <taxon>Ascomycota</taxon>
        <taxon>Pezizomycotina</taxon>
        <taxon>Eurotiomycetes</taxon>
        <taxon>Eurotiomycetidae</taxon>
        <taxon>Eurotiales</taxon>
        <taxon>Aspergillaceae</taxon>
        <taxon>Aspergillus</taxon>
        <taxon>Aspergillus subgen. Nidulantes</taxon>
    </lineage>
</organism>
<proteinExistence type="predicted"/>
<dbReference type="InterPro" id="IPR039935">
    <property type="entry name" value="YML079W-like"/>
</dbReference>
<reference evidence="3 4" key="1">
    <citation type="submission" date="2024-07" db="EMBL/GenBank/DDBJ databases">
        <title>Section-level genome sequencing and comparative genomics of Aspergillus sections Usti and Cavernicolus.</title>
        <authorList>
            <consortium name="Lawrence Berkeley National Laboratory"/>
            <person name="Nybo J.L."/>
            <person name="Vesth T.C."/>
            <person name="Theobald S."/>
            <person name="Frisvad J.C."/>
            <person name="Larsen T.O."/>
            <person name="Kjaerboelling I."/>
            <person name="Rothschild-Mancinelli K."/>
            <person name="Lyhne E.K."/>
            <person name="Kogle M.E."/>
            <person name="Barry K."/>
            <person name="Clum A."/>
            <person name="Na H."/>
            <person name="Ledsgaard L."/>
            <person name="Lin J."/>
            <person name="Lipzen A."/>
            <person name="Kuo A."/>
            <person name="Riley R."/>
            <person name="Mondo S."/>
            <person name="Labutti K."/>
            <person name="Haridas S."/>
            <person name="Pangalinan J."/>
            <person name="Salamov A.A."/>
            <person name="Simmons B.A."/>
            <person name="Magnuson J.K."/>
            <person name="Chen J."/>
            <person name="Drula E."/>
            <person name="Henrissat B."/>
            <person name="Wiebenga A."/>
            <person name="Lubbers R.J."/>
            <person name="Gomes A.C."/>
            <person name="Makela M.R."/>
            <person name="Stajich J."/>
            <person name="Grigoriev I.V."/>
            <person name="Mortensen U.H."/>
            <person name="De Vries R.P."/>
            <person name="Baker S.E."/>
            <person name="Andersen M.R."/>
        </authorList>
    </citation>
    <scope>NUCLEOTIDE SEQUENCE [LARGE SCALE GENOMIC DNA]</scope>
    <source>
        <strain evidence="3 4">CBS 123904</strain>
    </source>
</reference>
<dbReference type="SUPFAM" id="SSF51182">
    <property type="entry name" value="RmlC-like cupins"/>
    <property type="match status" value="1"/>
</dbReference>
<evidence type="ECO:0000256" key="1">
    <source>
        <dbReference type="SAM" id="MobiDB-lite"/>
    </source>
</evidence>
<dbReference type="Proteomes" id="UP001610446">
    <property type="component" value="Unassembled WGS sequence"/>
</dbReference>
<dbReference type="PANTHER" id="PTHR33387:SF3">
    <property type="entry name" value="DUF985 DOMAIN-CONTAINING PROTEIN"/>
    <property type="match status" value="1"/>
</dbReference>
<dbReference type="PANTHER" id="PTHR33387">
    <property type="entry name" value="RMLC-LIKE JELLY ROLL FOLD PROTEIN"/>
    <property type="match status" value="1"/>
</dbReference>
<dbReference type="EMBL" id="JBFXLU010000115">
    <property type="protein sequence ID" value="KAL2840984.1"/>
    <property type="molecule type" value="Genomic_DNA"/>
</dbReference>
<name>A0ABR4JLR0_9EURO</name>
<evidence type="ECO:0000259" key="2">
    <source>
        <dbReference type="Pfam" id="PF06172"/>
    </source>
</evidence>
<dbReference type="InterPro" id="IPR011051">
    <property type="entry name" value="RmlC_Cupin_sf"/>
</dbReference>
<dbReference type="InterPro" id="IPR014710">
    <property type="entry name" value="RmlC-like_jellyroll"/>
</dbReference>
<evidence type="ECO:0000313" key="3">
    <source>
        <dbReference type="EMBL" id="KAL2840984.1"/>
    </source>
</evidence>